<organism evidence="8 9">
    <name type="scientific">Acrobeloides nanus</name>
    <dbReference type="NCBI Taxonomy" id="290746"/>
    <lineage>
        <taxon>Eukaryota</taxon>
        <taxon>Metazoa</taxon>
        <taxon>Ecdysozoa</taxon>
        <taxon>Nematoda</taxon>
        <taxon>Chromadorea</taxon>
        <taxon>Rhabditida</taxon>
        <taxon>Tylenchina</taxon>
        <taxon>Cephalobomorpha</taxon>
        <taxon>Cephaloboidea</taxon>
        <taxon>Cephalobidae</taxon>
        <taxon>Acrobeloides</taxon>
    </lineage>
</organism>
<dbReference type="InterPro" id="IPR036026">
    <property type="entry name" value="Seven-hairpin_glycosidases"/>
</dbReference>
<proteinExistence type="inferred from homology"/>
<comment type="pathway">
    <text evidence="2">Protein modification; protein glycosylation.</text>
</comment>
<dbReference type="EC" id="3.2.1.-" evidence="7"/>
<dbReference type="PANTHER" id="PTHR11742:SF96">
    <property type="entry name" value="MANNOSYL-OLIGOSACCHARIDE 1,2-ALPHA-MANNOSIDASE C52E4.5"/>
    <property type="match status" value="1"/>
</dbReference>
<comment type="similarity">
    <text evidence="3 7">Belongs to the glycosyl hydrolase 47 family.</text>
</comment>
<dbReference type="Pfam" id="PF01532">
    <property type="entry name" value="Glyco_hydro_47"/>
    <property type="match status" value="2"/>
</dbReference>
<dbReference type="GO" id="GO:0004571">
    <property type="term" value="F:mannosyl-oligosaccharide 1,2-alpha-mannosidase activity"/>
    <property type="evidence" value="ECO:0007669"/>
    <property type="project" value="InterPro"/>
</dbReference>
<accession>A0A914DWW4</accession>
<dbReference type="GO" id="GO:0000139">
    <property type="term" value="C:Golgi membrane"/>
    <property type="evidence" value="ECO:0007669"/>
    <property type="project" value="TreeGrafter"/>
</dbReference>
<evidence type="ECO:0000313" key="9">
    <source>
        <dbReference type="WBParaSite" id="ACRNAN_scaffold458.g19901.t1"/>
    </source>
</evidence>
<evidence type="ECO:0000313" key="8">
    <source>
        <dbReference type="Proteomes" id="UP000887540"/>
    </source>
</evidence>
<comment type="cofactor">
    <cofactor evidence="1 6">
        <name>Ca(2+)</name>
        <dbReference type="ChEBI" id="CHEBI:29108"/>
    </cofactor>
</comment>
<keyword evidence="7" id="KW-0326">Glycosidase</keyword>
<keyword evidence="4 7" id="KW-0378">Hydrolase</keyword>
<keyword evidence="6" id="KW-0479">Metal-binding</keyword>
<name>A0A914DWW4_9BILA</name>
<evidence type="ECO:0000256" key="2">
    <source>
        <dbReference type="ARBA" id="ARBA00004922"/>
    </source>
</evidence>
<dbReference type="Proteomes" id="UP000887540">
    <property type="component" value="Unplaced"/>
</dbReference>
<evidence type="ECO:0000256" key="5">
    <source>
        <dbReference type="ARBA" id="ARBA00023157"/>
    </source>
</evidence>
<evidence type="ECO:0000256" key="6">
    <source>
        <dbReference type="PIRSR" id="PIRSR601382-2"/>
    </source>
</evidence>
<keyword evidence="6" id="KW-0106">Calcium</keyword>
<evidence type="ECO:0000256" key="3">
    <source>
        <dbReference type="ARBA" id="ARBA00007658"/>
    </source>
</evidence>
<sequence length="322" mass="36670">MAATIIDAADTLWIMGLKDEYEQASEFIRDNFDIKKATGQLSVFETTIRFVGGLLSLFSLTKEEFYLDKAKSIADALLKSFDTTTGIPKSLLNPLTGVASNYQIANHSSILAEFGTLHLEFAYLTEVTNEPIYLEKVQKIRDILDKAEKSEGLYPSFMSPETGKFTYNFVTVGALADSFYEYLIKSWILSGKSDEQALRMHKSASDAIQNKGKDHAYLLRPEVLESFFYLWRLTRKEKYREWVWDGISAIEKHCRIKTGGYSGLKNVYKPKEGHDDIQQSFFLAETLKYAYLTFADDSVPLDRWVFNTEAHPLPIKNAPINP</sequence>
<dbReference type="AlphaFoldDB" id="A0A914DWW4"/>
<protein>
    <recommendedName>
        <fullName evidence="7">alpha-1,2-Mannosidase</fullName>
        <ecNumber evidence="7">3.2.1.-</ecNumber>
    </recommendedName>
</protein>
<dbReference type="GO" id="GO:0005509">
    <property type="term" value="F:calcium ion binding"/>
    <property type="evidence" value="ECO:0007669"/>
    <property type="project" value="InterPro"/>
</dbReference>
<keyword evidence="5" id="KW-1015">Disulfide bond</keyword>
<dbReference type="InterPro" id="IPR050749">
    <property type="entry name" value="Glycosyl_Hydrolase_47"/>
</dbReference>
<dbReference type="InterPro" id="IPR012341">
    <property type="entry name" value="6hp_glycosidase-like_sf"/>
</dbReference>
<dbReference type="GO" id="GO:0005975">
    <property type="term" value="P:carbohydrate metabolic process"/>
    <property type="evidence" value="ECO:0007669"/>
    <property type="project" value="InterPro"/>
</dbReference>
<dbReference type="SUPFAM" id="SSF48225">
    <property type="entry name" value="Seven-hairpin glycosidases"/>
    <property type="match status" value="1"/>
</dbReference>
<keyword evidence="8" id="KW-1185">Reference proteome</keyword>
<feature type="binding site" evidence="6">
    <location>
        <position position="308"/>
    </location>
    <ligand>
        <name>Ca(2+)</name>
        <dbReference type="ChEBI" id="CHEBI:29108"/>
    </ligand>
</feature>
<dbReference type="PRINTS" id="PR00747">
    <property type="entry name" value="GLYHDRLASE47"/>
</dbReference>
<evidence type="ECO:0000256" key="7">
    <source>
        <dbReference type="RuleBase" id="RU361193"/>
    </source>
</evidence>
<dbReference type="WBParaSite" id="ACRNAN_scaffold458.g19901.t1">
    <property type="protein sequence ID" value="ACRNAN_scaffold458.g19901.t1"/>
    <property type="gene ID" value="ACRNAN_scaffold458.g19901"/>
</dbReference>
<evidence type="ECO:0000256" key="1">
    <source>
        <dbReference type="ARBA" id="ARBA00001913"/>
    </source>
</evidence>
<dbReference type="PANTHER" id="PTHR11742">
    <property type="entry name" value="MANNOSYL-OLIGOSACCHARIDE ALPHA-1,2-MANNOSIDASE-RELATED"/>
    <property type="match status" value="1"/>
</dbReference>
<dbReference type="GO" id="GO:0005783">
    <property type="term" value="C:endoplasmic reticulum"/>
    <property type="evidence" value="ECO:0007669"/>
    <property type="project" value="TreeGrafter"/>
</dbReference>
<dbReference type="InterPro" id="IPR001382">
    <property type="entry name" value="Glyco_hydro_47"/>
</dbReference>
<reference evidence="9" key="1">
    <citation type="submission" date="2022-11" db="UniProtKB">
        <authorList>
            <consortium name="WormBaseParasite"/>
        </authorList>
    </citation>
    <scope>IDENTIFICATION</scope>
</reference>
<dbReference type="Gene3D" id="1.50.10.10">
    <property type="match status" value="2"/>
</dbReference>
<evidence type="ECO:0000256" key="4">
    <source>
        <dbReference type="ARBA" id="ARBA00022801"/>
    </source>
</evidence>